<evidence type="ECO:0000256" key="1">
    <source>
        <dbReference type="SAM" id="MobiDB-lite"/>
    </source>
</evidence>
<dbReference type="InterPro" id="IPR012373">
    <property type="entry name" value="Ferrdict_sens_TM"/>
</dbReference>
<gene>
    <name evidence="6" type="ORF">AA415_01853</name>
    <name evidence="5" type="ORF">F9958_12010</name>
</gene>
<comment type="caution">
    <text evidence="6">The sequence shown here is derived from an EMBL/GenBank/DDBJ whole genome shotgun (WGS) entry which is preliminary data.</text>
</comment>
<dbReference type="InterPro" id="IPR006860">
    <property type="entry name" value="FecR"/>
</dbReference>
<dbReference type="PANTHER" id="PTHR30273:SF2">
    <property type="entry name" value="PROTEIN FECR"/>
    <property type="match status" value="1"/>
</dbReference>
<dbReference type="PATRIC" id="fig|46506.5.peg.1976"/>
<dbReference type="Proteomes" id="UP000056419">
    <property type="component" value="Unassembled WGS sequence"/>
</dbReference>
<evidence type="ECO:0000313" key="5">
    <source>
        <dbReference type="EMBL" id="KAB5312781.1"/>
    </source>
</evidence>
<dbReference type="RefSeq" id="WP_060385883.1">
    <property type="nucleotide sequence ID" value="NZ_CP081913.1"/>
</dbReference>
<protein>
    <submittedName>
        <fullName evidence="5">FecR family protein</fullName>
    </submittedName>
    <submittedName>
        <fullName evidence="6">Putative fec operon regulator, FecR-like</fullName>
    </submittedName>
</protein>
<reference evidence="6 7" key="1">
    <citation type="journal article" date="2016" name="BMC Genomics">
        <title>Type VI secretion systems of human gut Bacteroidales segregate into three genetic architectures, two of which are contained on mobile genetic elements.</title>
        <authorList>
            <person name="Coyne M.J."/>
            <person name="Roelofs K.G."/>
            <person name="Comstock L.E."/>
        </authorList>
    </citation>
    <scope>NUCLEOTIDE SEQUENCE [LARGE SCALE GENOMIC DNA]</scope>
    <source>
        <strain evidence="6 7">CL09T03C01</strain>
    </source>
</reference>
<keyword evidence="2" id="KW-1133">Transmembrane helix</keyword>
<feature type="transmembrane region" description="Helical" evidence="2">
    <location>
        <begin position="81"/>
        <end position="103"/>
    </location>
</feature>
<name>A0A120A297_BACSE</name>
<proteinExistence type="predicted"/>
<reference evidence="5 8" key="3">
    <citation type="journal article" date="2019" name="Nat. Med.">
        <title>A library of human gut bacterial isolates paired with longitudinal multiomics data enables mechanistic microbiome research.</title>
        <authorList>
            <person name="Poyet M."/>
            <person name="Groussin M."/>
            <person name="Gibbons S.M."/>
            <person name="Avila-Pacheco J."/>
            <person name="Jiang X."/>
            <person name="Kearney S.M."/>
            <person name="Perrotta A.R."/>
            <person name="Berdy B."/>
            <person name="Zhao S."/>
            <person name="Lieberman T.D."/>
            <person name="Swanson P.K."/>
            <person name="Smith M."/>
            <person name="Roesemann S."/>
            <person name="Alexander J.E."/>
            <person name="Rich S.A."/>
            <person name="Livny J."/>
            <person name="Vlamakis H."/>
            <person name="Clish C."/>
            <person name="Bullock K."/>
            <person name="Deik A."/>
            <person name="Scott J."/>
            <person name="Pierce K.A."/>
            <person name="Xavier R.J."/>
            <person name="Alm E.J."/>
        </authorList>
    </citation>
    <scope>NUCLEOTIDE SEQUENCE [LARGE SCALE GENOMIC DNA]</scope>
    <source>
        <strain evidence="5 8">BIOML-A6</strain>
    </source>
</reference>
<evidence type="ECO:0000259" key="4">
    <source>
        <dbReference type="Pfam" id="PF16344"/>
    </source>
</evidence>
<dbReference type="FunFam" id="2.60.120.1440:FF:000001">
    <property type="entry name" value="Putative anti-sigma factor"/>
    <property type="match status" value="1"/>
</dbReference>
<feature type="region of interest" description="Disordered" evidence="1">
    <location>
        <begin position="1"/>
        <end position="28"/>
    </location>
</feature>
<dbReference type="STRING" id="46506.AA415_01853"/>
<dbReference type="EMBL" id="WCLE01000026">
    <property type="protein sequence ID" value="KAB5312781.1"/>
    <property type="molecule type" value="Genomic_DNA"/>
</dbReference>
<evidence type="ECO:0000313" key="8">
    <source>
        <dbReference type="Proteomes" id="UP000467334"/>
    </source>
</evidence>
<dbReference type="Pfam" id="PF16344">
    <property type="entry name" value="FecR_C"/>
    <property type="match status" value="1"/>
</dbReference>
<dbReference type="InterPro" id="IPR032508">
    <property type="entry name" value="FecR_C"/>
</dbReference>
<evidence type="ECO:0000256" key="2">
    <source>
        <dbReference type="SAM" id="Phobius"/>
    </source>
</evidence>
<dbReference type="PANTHER" id="PTHR30273">
    <property type="entry name" value="PERIPLASMIC SIGNAL SENSOR AND SIGMA FACTOR ACTIVATOR FECR-RELATED"/>
    <property type="match status" value="1"/>
</dbReference>
<feature type="domain" description="Protein FecR C-terminal" evidence="4">
    <location>
        <begin position="311"/>
        <end position="380"/>
    </location>
</feature>
<organism evidence="6 7">
    <name type="scientific">Bacteroides stercoris</name>
    <dbReference type="NCBI Taxonomy" id="46506"/>
    <lineage>
        <taxon>Bacteria</taxon>
        <taxon>Pseudomonadati</taxon>
        <taxon>Bacteroidota</taxon>
        <taxon>Bacteroidia</taxon>
        <taxon>Bacteroidales</taxon>
        <taxon>Bacteroidaceae</taxon>
        <taxon>Bacteroides</taxon>
    </lineage>
</organism>
<keyword evidence="2" id="KW-0472">Membrane</keyword>
<evidence type="ECO:0000259" key="3">
    <source>
        <dbReference type="Pfam" id="PF04773"/>
    </source>
</evidence>
<dbReference type="Pfam" id="PF04773">
    <property type="entry name" value="FecR"/>
    <property type="match status" value="1"/>
</dbReference>
<dbReference type="EMBL" id="LRGC01000007">
    <property type="protein sequence ID" value="KWR54824.1"/>
    <property type="molecule type" value="Genomic_DNA"/>
</dbReference>
<sequence>MSSQDSTSEFDKALDLMESSSDSSDKKWEDLKDAETLDTCKDLMDVRYLLHKRQASGMVDVEAELARLKGRQNKKKYLKMFWIWSSSVAAILVGAFVSFNYLFNIPVAPPKSVTVFAADPNEQRIVLKLNDGKQFFLDDEPKKENKQVEKRRTLDYTNLARNSVPVVKKMLQTHSIVIPRGETFKLILCDGTEVWLNANSKLVYPTAFIEKERTVFLEGEAYFKVTKDTKPFIVKTDYLQTKVLGTEFNVKSYTAEDSHVTLISGKVQVRSHENARFVDLEPGKDAILLSNGQFEVKEVNSEAYAYWKDGYFYFDELTLADIMKSVGRWYNVNVVFRNKEAMAYRIHFMSNRRGGIEETIRLMNRLKKVTLTLCENTVYVD</sequence>
<evidence type="ECO:0000313" key="6">
    <source>
        <dbReference type="EMBL" id="KWR54824.1"/>
    </source>
</evidence>
<keyword evidence="2" id="KW-0812">Transmembrane</keyword>
<keyword evidence="7" id="KW-1185">Reference proteome</keyword>
<evidence type="ECO:0000313" key="7">
    <source>
        <dbReference type="Proteomes" id="UP000056419"/>
    </source>
</evidence>
<reference evidence="6" key="2">
    <citation type="submission" date="2016-01" db="EMBL/GenBank/DDBJ databases">
        <authorList>
            <person name="McClelland M."/>
            <person name="Jain A."/>
            <person name="Saraogi P."/>
            <person name="Mendelson R."/>
            <person name="Westerman R."/>
            <person name="SanMiguel P."/>
            <person name="Csonka L."/>
        </authorList>
    </citation>
    <scope>NUCLEOTIDE SEQUENCE</scope>
    <source>
        <strain evidence="6">CL09T03C01</strain>
    </source>
</reference>
<dbReference type="Gene3D" id="3.55.50.30">
    <property type="match status" value="1"/>
</dbReference>
<dbReference type="Proteomes" id="UP000467334">
    <property type="component" value="Unassembled WGS sequence"/>
</dbReference>
<dbReference type="Gene3D" id="2.60.120.1440">
    <property type="match status" value="1"/>
</dbReference>
<dbReference type="GO" id="GO:0016989">
    <property type="term" value="F:sigma factor antagonist activity"/>
    <property type="evidence" value="ECO:0007669"/>
    <property type="project" value="TreeGrafter"/>
</dbReference>
<feature type="domain" description="FecR protein" evidence="3">
    <location>
        <begin position="177"/>
        <end position="268"/>
    </location>
</feature>
<dbReference type="AlphaFoldDB" id="A0A120A297"/>
<accession>A0A120A297</accession>